<dbReference type="SUPFAM" id="SSF143011">
    <property type="entry name" value="RelE-like"/>
    <property type="match status" value="1"/>
</dbReference>
<comment type="caution">
    <text evidence="2">The sequence shown here is derived from an EMBL/GenBank/DDBJ whole genome shotgun (WGS) entry which is preliminary data.</text>
</comment>
<sequence>MKYQIAKRFKKDLDKINDQKILAKVRKCIEAIGNSQSLSEIPDLEALKGFSGYYRIKFDYSYRIGIFWDGEVIEILKIESREGFYKNFP</sequence>
<proteinExistence type="predicted"/>
<dbReference type="EMBL" id="SFBE01000266">
    <property type="protein sequence ID" value="TRU47659.1"/>
    <property type="molecule type" value="Genomic_DNA"/>
</dbReference>
<evidence type="ECO:0000313" key="2">
    <source>
        <dbReference type="EMBL" id="TRU47659.1"/>
    </source>
</evidence>
<reference evidence="2 3" key="1">
    <citation type="submission" date="2019-01" db="EMBL/GenBank/DDBJ databases">
        <title>Coherence of Microcystis species and biogeography revealed through population genomics.</title>
        <authorList>
            <person name="Perez-Carrascal O.M."/>
            <person name="Terrat Y."/>
            <person name="Giani A."/>
            <person name="Fortin N."/>
            <person name="Tromas N."/>
            <person name="Shapiro B.J."/>
        </authorList>
    </citation>
    <scope>NUCLEOTIDE SEQUENCE [LARGE SCALE GENOMIC DNA]</scope>
    <source>
        <strain evidence="2">Ma_QC_Ch_20071001_S25D</strain>
    </source>
</reference>
<dbReference type="InterPro" id="IPR035093">
    <property type="entry name" value="RelE/ParE_toxin_dom_sf"/>
</dbReference>
<dbReference type="Pfam" id="PF05016">
    <property type="entry name" value="ParE_toxin"/>
    <property type="match status" value="1"/>
</dbReference>
<keyword evidence="1" id="KW-1277">Toxin-antitoxin system</keyword>
<protein>
    <submittedName>
        <fullName evidence="2">Type II toxin-antitoxin system RelE/ParE family toxin</fullName>
    </submittedName>
</protein>
<accession>A0A552FLS7</accession>
<evidence type="ECO:0000313" key="3">
    <source>
        <dbReference type="Proteomes" id="UP000316958"/>
    </source>
</evidence>
<gene>
    <name evidence="2" type="ORF">EWV57_16095</name>
</gene>
<dbReference type="AlphaFoldDB" id="A0A552FLS7"/>
<dbReference type="Proteomes" id="UP000316958">
    <property type="component" value="Unassembled WGS sequence"/>
</dbReference>
<organism evidence="2 3">
    <name type="scientific">Microcystis aeruginosa Ma_QC_Ch_20071001_S25D</name>
    <dbReference type="NCBI Taxonomy" id="2486250"/>
    <lineage>
        <taxon>Bacteria</taxon>
        <taxon>Bacillati</taxon>
        <taxon>Cyanobacteriota</taxon>
        <taxon>Cyanophyceae</taxon>
        <taxon>Oscillatoriophycideae</taxon>
        <taxon>Chroococcales</taxon>
        <taxon>Microcystaceae</taxon>
        <taxon>Microcystis</taxon>
    </lineage>
</organism>
<dbReference type="InterPro" id="IPR007712">
    <property type="entry name" value="RelE/ParE_toxin"/>
</dbReference>
<evidence type="ECO:0000256" key="1">
    <source>
        <dbReference type="ARBA" id="ARBA00022649"/>
    </source>
</evidence>
<name>A0A552FLS7_MICAE</name>
<dbReference type="Gene3D" id="3.30.2310.20">
    <property type="entry name" value="RelE-like"/>
    <property type="match status" value="1"/>
</dbReference>